<dbReference type="EMBL" id="JACGCM010001311">
    <property type="protein sequence ID" value="KAF6156694.1"/>
    <property type="molecule type" value="Genomic_DNA"/>
</dbReference>
<protein>
    <recommendedName>
        <fullName evidence="2">UBP-type domain-containing protein</fullName>
    </recommendedName>
</protein>
<keyword evidence="4" id="KW-1185">Reference proteome</keyword>
<keyword evidence="1" id="KW-0863">Zinc-finger</keyword>
<dbReference type="InterPro" id="IPR001607">
    <property type="entry name" value="Znf_UBP"/>
</dbReference>
<organism evidence="3 4">
    <name type="scientific">Kingdonia uniflora</name>
    <dbReference type="NCBI Taxonomy" id="39325"/>
    <lineage>
        <taxon>Eukaryota</taxon>
        <taxon>Viridiplantae</taxon>
        <taxon>Streptophyta</taxon>
        <taxon>Embryophyta</taxon>
        <taxon>Tracheophyta</taxon>
        <taxon>Spermatophyta</taxon>
        <taxon>Magnoliopsida</taxon>
        <taxon>Ranunculales</taxon>
        <taxon>Circaeasteraceae</taxon>
        <taxon>Kingdonia</taxon>
    </lineage>
</organism>
<dbReference type="AlphaFoldDB" id="A0A7J7MPC9"/>
<sequence>MGGILTTIYNHSFHCSCISKWTDSSCPVYRYCQQQPEKSICSIFETSENLWMCIICGFVGCVRYKEGHAIMHWKETEHSYSLKMETQCDWDYIHNEYNELLTSQLDKQRMCIESRVQKYKEEVEKEISKAVQKIYENHMKNEEIWMSKILEVGEREKKVLRLKDEKIYKLETHVRM</sequence>
<dbReference type="OrthoDB" id="273556at2759"/>
<dbReference type="Gene3D" id="3.30.40.10">
    <property type="entry name" value="Zinc/RING finger domain, C3HC4 (zinc finger)"/>
    <property type="match status" value="1"/>
</dbReference>
<evidence type="ECO:0000313" key="3">
    <source>
        <dbReference type="EMBL" id="KAF6156694.1"/>
    </source>
</evidence>
<dbReference type="GO" id="GO:0007265">
    <property type="term" value="P:Ras protein signal transduction"/>
    <property type="evidence" value="ECO:0007669"/>
    <property type="project" value="TreeGrafter"/>
</dbReference>
<keyword evidence="1" id="KW-0862">Zinc</keyword>
<dbReference type="PROSITE" id="PS50271">
    <property type="entry name" value="ZF_UBP"/>
    <property type="match status" value="1"/>
</dbReference>
<dbReference type="Pfam" id="PF02148">
    <property type="entry name" value="zf-UBP"/>
    <property type="match status" value="1"/>
</dbReference>
<dbReference type="SUPFAM" id="SSF57850">
    <property type="entry name" value="RING/U-box"/>
    <property type="match status" value="1"/>
</dbReference>
<dbReference type="PANTHER" id="PTHR24007">
    <property type="entry name" value="BRCA1-ASSOCIATED PROTEIN"/>
    <property type="match status" value="1"/>
</dbReference>
<gene>
    <name evidence="3" type="ORF">GIB67_017830</name>
</gene>
<proteinExistence type="predicted"/>
<keyword evidence="1" id="KW-0479">Metal-binding</keyword>
<dbReference type="GO" id="GO:0005737">
    <property type="term" value="C:cytoplasm"/>
    <property type="evidence" value="ECO:0007669"/>
    <property type="project" value="TreeGrafter"/>
</dbReference>
<dbReference type="GO" id="GO:0061630">
    <property type="term" value="F:ubiquitin protein ligase activity"/>
    <property type="evidence" value="ECO:0007669"/>
    <property type="project" value="TreeGrafter"/>
</dbReference>
<name>A0A7J7MPC9_9MAGN</name>
<evidence type="ECO:0000259" key="2">
    <source>
        <dbReference type="PROSITE" id="PS50271"/>
    </source>
</evidence>
<evidence type="ECO:0000256" key="1">
    <source>
        <dbReference type="PROSITE-ProRule" id="PRU00502"/>
    </source>
</evidence>
<feature type="domain" description="UBP-type" evidence="2">
    <location>
        <begin position="24"/>
        <end position="118"/>
    </location>
</feature>
<dbReference type="GO" id="GO:0008270">
    <property type="term" value="F:zinc ion binding"/>
    <property type="evidence" value="ECO:0007669"/>
    <property type="project" value="UniProtKB-KW"/>
</dbReference>
<reference evidence="3 4" key="1">
    <citation type="journal article" date="2020" name="IScience">
        <title>Genome Sequencing of the Endangered Kingdonia uniflora (Circaeasteraceae, Ranunculales) Reveals Potential Mechanisms of Evolutionary Specialization.</title>
        <authorList>
            <person name="Sun Y."/>
            <person name="Deng T."/>
            <person name="Zhang A."/>
            <person name="Moore M.J."/>
            <person name="Landis J.B."/>
            <person name="Lin N."/>
            <person name="Zhang H."/>
            <person name="Zhang X."/>
            <person name="Huang J."/>
            <person name="Zhang X."/>
            <person name="Sun H."/>
            <person name="Wang H."/>
        </authorList>
    </citation>
    <scope>NUCLEOTIDE SEQUENCE [LARGE SCALE GENOMIC DNA]</scope>
    <source>
        <strain evidence="3">TB1705</strain>
        <tissue evidence="3">Leaf</tissue>
    </source>
</reference>
<evidence type="ECO:0000313" key="4">
    <source>
        <dbReference type="Proteomes" id="UP000541444"/>
    </source>
</evidence>
<dbReference type="Proteomes" id="UP000541444">
    <property type="component" value="Unassembled WGS sequence"/>
</dbReference>
<dbReference type="InterPro" id="IPR013083">
    <property type="entry name" value="Znf_RING/FYVE/PHD"/>
</dbReference>
<dbReference type="SMART" id="SM00290">
    <property type="entry name" value="ZnF_UBP"/>
    <property type="match status" value="1"/>
</dbReference>
<comment type="caution">
    <text evidence="3">The sequence shown here is derived from an EMBL/GenBank/DDBJ whole genome shotgun (WGS) entry which is preliminary data.</text>
</comment>
<dbReference type="GO" id="GO:0016567">
    <property type="term" value="P:protein ubiquitination"/>
    <property type="evidence" value="ECO:0007669"/>
    <property type="project" value="TreeGrafter"/>
</dbReference>
<accession>A0A7J7MPC9</accession>
<dbReference type="PANTHER" id="PTHR24007:SF7">
    <property type="entry name" value="BRCA1-ASSOCIATED PROTEIN"/>
    <property type="match status" value="1"/>
</dbReference>